<organism evidence="2 3">
    <name type="scientific">Amphiplicatus metriothermophilus</name>
    <dbReference type="NCBI Taxonomy" id="1519374"/>
    <lineage>
        <taxon>Bacteria</taxon>
        <taxon>Pseudomonadati</taxon>
        <taxon>Pseudomonadota</taxon>
        <taxon>Alphaproteobacteria</taxon>
        <taxon>Parvularculales</taxon>
        <taxon>Parvularculaceae</taxon>
        <taxon>Amphiplicatus</taxon>
    </lineage>
</organism>
<evidence type="ECO:0000313" key="2">
    <source>
        <dbReference type="EMBL" id="SNT68044.1"/>
    </source>
</evidence>
<dbReference type="Pfam" id="PF13400">
    <property type="entry name" value="Tad"/>
    <property type="match status" value="1"/>
</dbReference>
<dbReference type="OrthoDB" id="7418984at2"/>
<dbReference type="RefSeq" id="WP_159462387.1">
    <property type="nucleotide sequence ID" value="NZ_FZQA01000001.1"/>
</dbReference>
<protein>
    <submittedName>
        <fullName evidence="2">Flp pilus assembly protein TadG</fullName>
    </submittedName>
</protein>
<name>A0A239PLS1_9PROT</name>
<dbReference type="AlphaFoldDB" id="A0A239PLS1"/>
<gene>
    <name evidence="2" type="ORF">SAMN06297382_0540</name>
</gene>
<evidence type="ECO:0000313" key="3">
    <source>
        <dbReference type="Proteomes" id="UP000198346"/>
    </source>
</evidence>
<reference evidence="2 3" key="1">
    <citation type="submission" date="2017-07" db="EMBL/GenBank/DDBJ databases">
        <authorList>
            <person name="Sun Z.S."/>
            <person name="Albrecht U."/>
            <person name="Echele G."/>
            <person name="Lee C.C."/>
        </authorList>
    </citation>
    <scope>NUCLEOTIDE SEQUENCE [LARGE SCALE GENOMIC DNA]</scope>
    <source>
        <strain evidence="2 3">CGMCC 1.12710</strain>
    </source>
</reference>
<proteinExistence type="predicted"/>
<sequence>MRIMRKLKARLLASAGRRAAFAEDRRGAAAVVMAILLPFLLAGLAFGAELGFWELQRRKVQNAADAAAHAAATQLRQGIDEEDDLRAAALAVAELGGYRMGAAGIALENPPSSGGFAGDNQAILVTLDHVQDRWFSGVFSKDPVVFTVRSTARVENGRPACVLSLAPTAPEAIAAKGSTSVSLGGCDLAANSIASNAVAQQGSATITADCISTVGETSFQNSSNVTLNDCPAPIEHGPLTPDPYRDVPEPSTAAVCATGADKNAFLTNPHKTGTPPPTLDSMTGAVIGKKFCGGGNIQGTTELSSGIYVLSGGNWKVNSGAVLRGDGVTLFLTDGAALDISGGATIDLSAPKTGPWSGLVVYFDRNGTPDSKINGGSNFSMVGAVYGTNTHIEFSGNTTGSGPGECTQVIGYTVTFIGNSGFNTDCSNSGTKEIRSAQGIRIVE</sequence>
<feature type="domain" description="Putative Flp pilus-assembly TadG-like N-terminal" evidence="1">
    <location>
        <begin position="27"/>
        <end position="73"/>
    </location>
</feature>
<keyword evidence="3" id="KW-1185">Reference proteome</keyword>
<dbReference type="EMBL" id="FZQA01000001">
    <property type="protein sequence ID" value="SNT68044.1"/>
    <property type="molecule type" value="Genomic_DNA"/>
</dbReference>
<accession>A0A239PLS1</accession>
<evidence type="ECO:0000259" key="1">
    <source>
        <dbReference type="Pfam" id="PF13400"/>
    </source>
</evidence>
<dbReference type="InterPro" id="IPR028087">
    <property type="entry name" value="Tad_N"/>
</dbReference>
<dbReference type="Proteomes" id="UP000198346">
    <property type="component" value="Unassembled WGS sequence"/>
</dbReference>